<evidence type="ECO:0000313" key="3">
    <source>
        <dbReference type="Proteomes" id="UP000182652"/>
    </source>
</evidence>
<feature type="domain" description="Bacterial bifunctional deaminase-reductase C-terminal" evidence="1">
    <location>
        <begin position="3"/>
        <end position="187"/>
    </location>
</feature>
<dbReference type="AlphaFoldDB" id="A0A1H4SKT5"/>
<dbReference type="InterPro" id="IPR050765">
    <property type="entry name" value="Riboflavin_Biosynth_HTPR"/>
</dbReference>
<dbReference type="PANTHER" id="PTHR38011:SF2">
    <property type="entry name" value="BIFUNCTIONAL DEAMINASE-REDUCTASE DOMAIN PROTEIN"/>
    <property type="match status" value="1"/>
</dbReference>
<keyword evidence="3" id="KW-1185">Reference proteome</keyword>
<evidence type="ECO:0000259" key="1">
    <source>
        <dbReference type="Pfam" id="PF01872"/>
    </source>
</evidence>
<dbReference type="SUPFAM" id="SSF53597">
    <property type="entry name" value="Dihydrofolate reductase-like"/>
    <property type="match status" value="1"/>
</dbReference>
<reference evidence="2 3" key="1">
    <citation type="submission" date="2016-10" db="EMBL/GenBank/DDBJ databases">
        <authorList>
            <person name="de Groot N.N."/>
        </authorList>
    </citation>
    <scope>NUCLEOTIDE SEQUENCE [LARGE SCALE GENOMIC DNA]</scope>
    <source>
        <strain evidence="2 3">DSM 10495</strain>
    </source>
</reference>
<evidence type="ECO:0000313" key="2">
    <source>
        <dbReference type="EMBL" id="SEC44812.1"/>
    </source>
</evidence>
<dbReference type="Proteomes" id="UP000182652">
    <property type="component" value="Unassembled WGS sequence"/>
</dbReference>
<proteinExistence type="predicted"/>
<dbReference type="Gene3D" id="3.40.430.10">
    <property type="entry name" value="Dihydrofolate Reductase, subunit A"/>
    <property type="match status" value="1"/>
</dbReference>
<dbReference type="EMBL" id="FNSN01000003">
    <property type="protein sequence ID" value="SEC44812.1"/>
    <property type="molecule type" value="Genomic_DNA"/>
</dbReference>
<dbReference type="InterPro" id="IPR002734">
    <property type="entry name" value="RibDG_C"/>
</dbReference>
<protein>
    <submittedName>
        <fullName evidence="2">Dihydrofolate reductase</fullName>
    </submittedName>
</protein>
<dbReference type="Pfam" id="PF01872">
    <property type="entry name" value="RibD_C"/>
    <property type="match status" value="1"/>
</dbReference>
<gene>
    <name evidence="2" type="ORF">SAMN04489745_2895</name>
</gene>
<dbReference type="STRING" id="156980.SAMN04489745_2895"/>
<dbReference type="InterPro" id="IPR024072">
    <property type="entry name" value="DHFR-like_dom_sf"/>
</dbReference>
<accession>A0A1H4SKT5</accession>
<sequence length="203" mass="22034">MKLTTMTQVTVDGVAQGNGGATEQDLRNGFTRGGWAMGAFDDETFSFIVDTYQRAGAFLFGRTTYDVFAPYWGSMPPGGHAIADALNRAPKYLVSSSEPATPWEGATRLTGDLEARIRELKDAPGGDLQVHGSVKLVRWLLERGLVDELTLLVVPVVLGQGDRLFPQDGPDLALELLSSRTDSRGVLTLVYRPAGPPTYPNRH</sequence>
<dbReference type="GO" id="GO:0009231">
    <property type="term" value="P:riboflavin biosynthetic process"/>
    <property type="evidence" value="ECO:0007669"/>
    <property type="project" value="InterPro"/>
</dbReference>
<dbReference type="GO" id="GO:0008703">
    <property type="term" value="F:5-amino-6-(5-phosphoribosylamino)uracil reductase activity"/>
    <property type="evidence" value="ECO:0007669"/>
    <property type="project" value="InterPro"/>
</dbReference>
<organism evidence="2 3">
    <name type="scientific">Arthrobacter woluwensis</name>
    <dbReference type="NCBI Taxonomy" id="156980"/>
    <lineage>
        <taxon>Bacteria</taxon>
        <taxon>Bacillati</taxon>
        <taxon>Actinomycetota</taxon>
        <taxon>Actinomycetes</taxon>
        <taxon>Micrococcales</taxon>
        <taxon>Micrococcaceae</taxon>
        <taxon>Arthrobacter</taxon>
    </lineage>
</organism>
<dbReference type="PANTHER" id="PTHR38011">
    <property type="entry name" value="DIHYDROFOLATE REDUCTASE FAMILY PROTEIN (AFU_ORTHOLOGUE AFUA_8G06820)"/>
    <property type="match status" value="1"/>
</dbReference>
<dbReference type="RefSeq" id="WP_066214563.1">
    <property type="nucleotide sequence ID" value="NZ_FNSN01000003.1"/>
</dbReference>
<name>A0A1H4SKT5_9MICC</name>